<dbReference type="InterPro" id="IPR029058">
    <property type="entry name" value="AB_hydrolase_fold"/>
</dbReference>
<organism evidence="4 5">
    <name type="scientific">Massilia terrae</name>
    <dbReference type="NCBI Taxonomy" id="1811224"/>
    <lineage>
        <taxon>Bacteria</taxon>
        <taxon>Pseudomonadati</taxon>
        <taxon>Pseudomonadota</taxon>
        <taxon>Betaproteobacteria</taxon>
        <taxon>Burkholderiales</taxon>
        <taxon>Oxalobacteraceae</taxon>
        <taxon>Telluria group</taxon>
        <taxon>Massilia</taxon>
    </lineage>
</organism>
<dbReference type="SMART" id="SM00939">
    <property type="entry name" value="PepX_C"/>
    <property type="match status" value="1"/>
</dbReference>
<dbReference type="Pfam" id="PF02129">
    <property type="entry name" value="Peptidase_S15"/>
    <property type="match status" value="1"/>
</dbReference>
<dbReference type="InterPro" id="IPR005674">
    <property type="entry name" value="CocE/Ser_esterase"/>
</dbReference>
<keyword evidence="5" id="KW-1185">Reference proteome</keyword>
<protein>
    <submittedName>
        <fullName evidence="4">CocE/NonD family hydrolase</fullName>
    </submittedName>
</protein>
<dbReference type="RefSeq" id="WP_258813826.1">
    <property type="nucleotide sequence ID" value="NZ_JANUGU010000009.1"/>
</dbReference>
<dbReference type="GO" id="GO:0016787">
    <property type="term" value="F:hydrolase activity"/>
    <property type="evidence" value="ECO:0007669"/>
    <property type="project" value="UniProtKB-KW"/>
</dbReference>
<dbReference type="Gene3D" id="3.40.50.1820">
    <property type="entry name" value="alpha/beta hydrolase"/>
    <property type="match status" value="1"/>
</dbReference>
<evidence type="ECO:0000259" key="3">
    <source>
        <dbReference type="SMART" id="SM00939"/>
    </source>
</evidence>
<dbReference type="InterPro" id="IPR000383">
    <property type="entry name" value="Xaa-Pro-like_dom"/>
</dbReference>
<name>A0ABT2D301_9BURK</name>
<reference evidence="4 5" key="1">
    <citation type="submission" date="2022-08" db="EMBL/GenBank/DDBJ databases">
        <title>Reclassification of Massilia species as members of the genera Telluria, Duganella, Pseudoduganella, Mokoshia gen. nov. and Zemynaea gen. nov. using orthogonal and non-orthogonal genome-based approaches.</title>
        <authorList>
            <person name="Bowman J.P."/>
        </authorList>
    </citation>
    <scope>NUCLEOTIDE SEQUENCE [LARGE SCALE GENOMIC DNA]</scope>
    <source>
        <strain evidence="4 5">JCM 31606</strain>
    </source>
</reference>
<proteinExistence type="predicted"/>
<dbReference type="SUPFAM" id="SSF53474">
    <property type="entry name" value="alpha/beta-Hydrolases"/>
    <property type="match status" value="1"/>
</dbReference>
<dbReference type="Proteomes" id="UP001204621">
    <property type="component" value="Unassembled WGS sequence"/>
</dbReference>
<evidence type="ECO:0000313" key="5">
    <source>
        <dbReference type="Proteomes" id="UP001204621"/>
    </source>
</evidence>
<comment type="caution">
    <text evidence="4">The sequence shown here is derived from an EMBL/GenBank/DDBJ whole genome shotgun (WGS) entry which is preliminary data.</text>
</comment>
<accession>A0ABT2D301</accession>
<sequence length="565" mass="61388">MIRKTINTLLCAALLAAGAANASDFGGPLPPPVNQVERTSFYIPMSDGTRLAADVYRPKEPGRYPVILHAAAARTRMGDGADKSGAGKFSVQMINLAAHGYVFVVVERRGLGASYGIRRGYHDRTEAHDSYDLTAWAASQPWSNGVVGVYGCSNTGDAAMHFLTTKVHPSLKAVFAGCFNWDKYSGGRRGGVLANWGTGPQSSVEADMKSTPVDGDESRAVLREAVQAHANNTPLLELWSGMPNRDDVSPLTGTPFWEEGSISTYGDAVRKSKVPVYIQGGWRDDFNTQGFITLANLTQPSKLIIGNWGHCMSLDFSMVAEALRWYDYWLKGIDNGIMKEPRIHYETVNAGWHSANQWPVAASHPASAFLGDGSLSLQAPAAGKRSFTVDYHPVCAAGTGLGPTCPQDDKGLTFTSAVLAKDLELTGHPIAKLWLSSSVDDGPVFAYLEDIAPDGAITMVSEGRLQARHRKLSKPSFKVPGNIPWHSFEKADVEPLAPGKAASFEFDLLPVSYVFRSGHQYRITITGADPREKLRKTYEPAPQWTVWFDRAHPSQIVLPVVGKPE</sequence>
<dbReference type="Gene3D" id="1.10.3020.10">
    <property type="entry name" value="alpha-amino acid ester hydrolase ( Helical cap domain)"/>
    <property type="match status" value="1"/>
</dbReference>
<gene>
    <name evidence="4" type="ORF">NX778_21380</name>
</gene>
<evidence type="ECO:0000256" key="1">
    <source>
        <dbReference type="ARBA" id="ARBA00022801"/>
    </source>
</evidence>
<dbReference type="InterPro" id="IPR013736">
    <property type="entry name" value="Xaa-Pro_dipept_C"/>
</dbReference>
<feature type="signal peptide" evidence="2">
    <location>
        <begin position="1"/>
        <end position="22"/>
    </location>
</feature>
<dbReference type="EMBL" id="JANUGU010000009">
    <property type="protein sequence ID" value="MCS0660633.1"/>
    <property type="molecule type" value="Genomic_DNA"/>
</dbReference>
<dbReference type="Gene3D" id="2.60.120.260">
    <property type="entry name" value="Galactose-binding domain-like"/>
    <property type="match status" value="1"/>
</dbReference>
<evidence type="ECO:0000313" key="4">
    <source>
        <dbReference type="EMBL" id="MCS0660633.1"/>
    </source>
</evidence>
<evidence type="ECO:0000256" key="2">
    <source>
        <dbReference type="SAM" id="SignalP"/>
    </source>
</evidence>
<dbReference type="SUPFAM" id="SSF49785">
    <property type="entry name" value="Galactose-binding domain-like"/>
    <property type="match status" value="1"/>
</dbReference>
<dbReference type="NCBIfam" id="TIGR00976">
    <property type="entry name" value="CocE_NonD"/>
    <property type="match status" value="1"/>
</dbReference>
<keyword evidence="1 4" id="KW-0378">Hydrolase</keyword>
<feature type="domain" description="Xaa-Pro dipeptidyl-peptidase C-terminal" evidence="3">
    <location>
        <begin position="323"/>
        <end position="557"/>
    </location>
</feature>
<keyword evidence="2" id="KW-0732">Signal</keyword>
<dbReference type="Pfam" id="PF08530">
    <property type="entry name" value="PepX_C"/>
    <property type="match status" value="1"/>
</dbReference>
<feature type="chain" id="PRO_5045170327" evidence="2">
    <location>
        <begin position="23"/>
        <end position="565"/>
    </location>
</feature>
<dbReference type="InterPro" id="IPR008979">
    <property type="entry name" value="Galactose-bd-like_sf"/>
</dbReference>